<reference evidence="1 2" key="1">
    <citation type="submission" date="2022-11" db="EMBL/GenBank/DDBJ databases">
        <title>Genome sequencing of Acetobacter type strain.</title>
        <authorList>
            <person name="Heo J."/>
            <person name="Lee D."/>
            <person name="Han B.-H."/>
            <person name="Hong S.-B."/>
            <person name="Kwon S.-W."/>
        </authorList>
    </citation>
    <scope>NUCLEOTIDE SEQUENCE [LARGE SCALE GENOMIC DNA]</scope>
    <source>
        <strain evidence="1 2">KACC 21251</strain>
    </source>
</reference>
<comment type="caution">
    <text evidence="1">The sequence shown here is derived from an EMBL/GenBank/DDBJ whole genome shotgun (WGS) entry which is preliminary data.</text>
</comment>
<sequence length="143" mass="16232">MKWVFGKANIYPGSQGGLYLREPEERPAIISDDGVTIAWTKTIPEAGILTLVYRKNDIEGTFFMETKYIVNDGHAHVMGAGSRVQYCKVKLTDDGRYEYTLYIPSPEEYEDVGKHLYEAIPLWQHSAEGPFFYPPRGTMTVSC</sequence>
<proteinExistence type="predicted"/>
<organism evidence="1 2">
    <name type="scientific">Acetobacter farinalis</name>
    <dbReference type="NCBI Taxonomy" id="1260984"/>
    <lineage>
        <taxon>Bacteria</taxon>
        <taxon>Pseudomonadati</taxon>
        <taxon>Pseudomonadota</taxon>
        <taxon>Alphaproteobacteria</taxon>
        <taxon>Acetobacterales</taxon>
        <taxon>Acetobacteraceae</taxon>
        <taxon>Acetobacter</taxon>
    </lineage>
</organism>
<protein>
    <submittedName>
        <fullName evidence="1">Uncharacterized protein</fullName>
    </submittedName>
</protein>
<dbReference type="Proteomes" id="UP001526446">
    <property type="component" value="Unassembled WGS sequence"/>
</dbReference>
<evidence type="ECO:0000313" key="2">
    <source>
        <dbReference type="Proteomes" id="UP001526446"/>
    </source>
</evidence>
<keyword evidence="2" id="KW-1185">Reference proteome</keyword>
<accession>A0ABT3Q9X9</accession>
<dbReference type="RefSeq" id="WP_166123384.1">
    <property type="nucleotide sequence ID" value="NZ_JAPIUX010000022.1"/>
</dbReference>
<gene>
    <name evidence="1" type="ORF">OQ252_11930</name>
</gene>
<evidence type="ECO:0000313" key="1">
    <source>
        <dbReference type="EMBL" id="MCX2562098.1"/>
    </source>
</evidence>
<dbReference type="EMBL" id="JAPIUX010000022">
    <property type="protein sequence ID" value="MCX2562098.1"/>
    <property type="molecule type" value="Genomic_DNA"/>
</dbReference>
<name>A0ABT3Q9X9_9PROT</name>